<feature type="region of interest" description="Disordered" evidence="1">
    <location>
        <begin position="1157"/>
        <end position="1176"/>
    </location>
</feature>
<evidence type="ECO:0000313" key="4">
    <source>
        <dbReference type="Proteomes" id="UP000293360"/>
    </source>
</evidence>
<dbReference type="EMBL" id="QJNU01000195">
    <property type="protein sequence ID" value="RYP04784.1"/>
    <property type="molecule type" value="Genomic_DNA"/>
</dbReference>
<feature type="compositionally biased region" description="Basic residues" evidence="1">
    <location>
        <begin position="1089"/>
        <end position="1102"/>
    </location>
</feature>
<evidence type="ECO:0000256" key="1">
    <source>
        <dbReference type="SAM" id="MobiDB-lite"/>
    </source>
</evidence>
<dbReference type="AlphaFoldDB" id="A0A4Q4TG64"/>
<accession>A0A4Q4TG64</accession>
<sequence>MLFRHGGVLVALGLSASGVLCQDDNLGLDDGYITIDTANFNARIVRNAQVLASLTPKGESFDFLPFDLLPVRAANGQYHWGDITFRYREAGSSNWTDGDSASSRRTVTAVAAGDDALAASTMAPTLPTGPLNVTREWLDASGDLGLRFTIQNAGSSAVEIGGLGFPAEFNSIFTNRRAADMQRLCSLSDPYVGMHAGHIRVAPTKGTGPALVVTPLGDTPMEAYRNLAEPSYPGTYYGSQTFEGFYEWQVLTRAWAEEEWAGREPWNPPSARNLGPGESLQFGVRFSVAKGGVRELDATIRETGTPVAVGVPGYIIQRDSPAQLFLQADSNVASIVAEPAGSLTVKETEALAYTVTPSAAAWGRARLTIEYVDGKIQTVHYYITKPGPETLADVGRFFTTEAWFNSTSDPFGRAPSPMTYDYEEGKIVEQDPRVWVAGLSDEGGTGAYLAAVVKQAIQPDAEEVAKLEEFVDQVLSRRIQREDYGVRKSLFFYEPAAVPGYRYDSGINWGSWTSWNKNAASLVDRAYNYVHPAAAYWSLYRVARAYPELIETHSWEWYIDHAYRTVMRGMQRDVGYNRVGLMGETVFGEILVDLEREGRTSQADTLKEAMRSRAAQWDTEEVPFGSEMAWDSTGQEGVYYWSKYFGHMQTAAKSLNSVLGFMPTVPHWGWNGNARRYWDNIYGGKLRRIERQIHHYGSGLNSLVALAAFRDNPSDSYLMRVGYGGTSGPLSNVNQEGFAAASFHSWPDTLKWDGISGDYGPNFLGMALGSGTYVVDDQDVGLVAYGGILETTPGGDVTVTPRDPTRKRVFIGPLGVTITIDAGVIDSFTYAGGSGAISVTLSQLPGAPKAASAVMWVEKTGSTASYVPTSAAFKQARKGWQIPLTSDKSIINQNRKRTPTKNTMNHTKRNRRLPSRPLVRHPLAAAATAMLEDLDLMVIITLLKYTYPAGKPWGKEGPNQGNWDAMASDAGLEDGEMARDCVQKVCKELHLFESKPPMVSASTQTDDAADVSSSSQCNGGAAGLPNGRPASMQSSKRGKKRGMDTRSLSGGGVDNRDDDTIKDEHDGDDVSSSSQCNGAPPGPSNGHPASRKSSKQGKKRGMSARSLSGGGVDNRDDYLVKDESDDGEGGPSSAKRPPSIRYYSDDETEEWLRRRRSLARRSVSYTFPEGKYEDGP</sequence>
<dbReference type="Proteomes" id="UP000293360">
    <property type="component" value="Unassembled WGS sequence"/>
</dbReference>
<dbReference type="Pfam" id="PF18951">
    <property type="entry name" value="DUF5695"/>
    <property type="match status" value="1"/>
</dbReference>
<feature type="compositionally biased region" description="Basic and acidic residues" evidence="1">
    <location>
        <begin position="1054"/>
        <end position="1065"/>
    </location>
</feature>
<organism evidence="3 4">
    <name type="scientific">Monosporascus ibericus</name>
    <dbReference type="NCBI Taxonomy" id="155417"/>
    <lineage>
        <taxon>Eukaryota</taxon>
        <taxon>Fungi</taxon>
        <taxon>Dikarya</taxon>
        <taxon>Ascomycota</taxon>
        <taxon>Pezizomycotina</taxon>
        <taxon>Sordariomycetes</taxon>
        <taxon>Xylariomycetidae</taxon>
        <taxon>Xylariales</taxon>
        <taxon>Xylariales incertae sedis</taxon>
        <taxon>Monosporascus</taxon>
    </lineage>
</organism>
<gene>
    <name evidence="3" type="ORF">DL764_004237</name>
</gene>
<comment type="caution">
    <text evidence="3">The sequence shown here is derived from an EMBL/GenBank/DDBJ whole genome shotgun (WGS) entry which is preliminary data.</text>
</comment>
<feature type="compositionally biased region" description="Basic and acidic residues" evidence="1">
    <location>
        <begin position="1113"/>
        <end position="1122"/>
    </location>
</feature>
<dbReference type="STRING" id="155417.A0A4Q4TG64"/>
<feature type="signal peptide" evidence="2">
    <location>
        <begin position="1"/>
        <end position="21"/>
    </location>
</feature>
<feature type="compositionally biased region" description="Polar residues" evidence="1">
    <location>
        <begin position="1000"/>
        <end position="1018"/>
    </location>
</feature>
<feature type="chain" id="PRO_5020479424" evidence="2">
    <location>
        <begin position="22"/>
        <end position="1176"/>
    </location>
</feature>
<dbReference type="OrthoDB" id="2730619at2759"/>
<keyword evidence="4" id="KW-1185">Reference proteome</keyword>
<dbReference type="InterPro" id="IPR043750">
    <property type="entry name" value="DUF5695"/>
</dbReference>
<name>A0A4Q4TG64_9PEZI</name>
<evidence type="ECO:0000256" key="2">
    <source>
        <dbReference type="SAM" id="SignalP"/>
    </source>
</evidence>
<feature type="region of interest" description="Disordered" evidence="1">
    <location>
        <begin position="997"/>
        <end position="1151"/>
    </location>
</feature>
<protein>
    <submittedName>
        <fullName evidence="3">Uncharacterized protein</fullName>
    </submittedName>
</protein>
<proteinExistence type="predicted"/>
<reference evidence="3 4" key="1">
    <citation type="submission" date="2018-06" db="EMBL/GenBank/DDBJ databases">
        <title>Complete Genomes of Monosporascus.</title>
        <authorList>
            <person name="Robinson A.J."/>
            <person name="Natvig D.O."/>
        </authorList>
    </citation>
    <scope>NUCLEOTIDE SEQUENCE [LARGE SCALE GENOMIC DNA]</scope>
    <source>
        <strain evidence="3 4">CBS 110550</strain>
    </source>
</reference>
<evidence type="ECO:0000313" key="3">
    <source>
        <dbReference type="EMBL" id="RYP04784.1"/>
    </source>
</evidence>
<keyword evidence="2" id="KW-0732">Signal</keyword>